<dbReference type="CDD" id="cd00086">
    <property type="entry name" value="homeodomain"/>
    <property type="match status" value="1"/>
</dbReference>
<dbReference type="InterPro" id="IPR050224">
    <property type="entry name" value="TALE_homeobox"/>
</dbReference>
<dbReference type="PROSITE" id="PS50071">
    <property type="entry name" value="HOMEOBOX_2"/>
    <property type="match status" value="1"/>
</dbReference>
<dbReference type="InterPro" id="IPR001356">
    <property type="entry name" value="HD"/>
</dbReference>
<dbReference type="PROSITE" id="PS51213">
    <property type="entry name" value="ELK"/>
    <property type="match status" value="1"/>
</dbReference>
<reference evidence="9" key="1">
    <citation type="submission" date="2021-03" db="EMBL/GenBank/DDBJ databases">
        <authorList>
            <consortium name="Genoscope - CEA"/>
            <person name="William W."/>
        </authorList>
    </citation>
    <scope>NUCLEOTIDE SEQUENCE</scope>
    <source>
        <strain evidence="9">Doubled-haploid Pahang</strain>
    </source>
</reference>
<evidence type="ECO:0000259" key="7">
    <source>
        <dbReference type="PROSITE" id="PS50071"/>
    </source>
</evidence>
<feature type="DNA-binding region" description="Homeobox; TALE-type" evidence="5">
    <location>
        <begin position="265"/>
        <end position="328"/>
    </location>
</feature>
<sequence length="363" mass="40101">MEELYQVEVYQRDATGLIQTSSPSLAASATTSKVLTVAAVAAPPAFFHGKAHCWADPLSFTTTHHHPLHLETSSSSSPQDAFQRRAAASSSDIDTIKASIISHPQYSSLLSAYVNCQKIGAPPAVADRLSATAGELEARQRAALSSSHPLTDPDLDRFMEAYCQVLVKYKEELTRPVEEAKEFLRRAESQLNSITDGSLHLLSSAFSCDADENSGGCSSAEDQEAGGSKTRLPKIDQCGEEVELKNFLLKRYSGHMNSLRQELSKKKKKKGKLPKEAIEKLLSWWELHHKWPYPSESEKRALAESTGLDQKQISNWFINQRKRHWKPAKDEQFIMTDGYDPSNAAALHADGGFMSDGRCHAGQ</sequence>
<evidence type="ECO:0000256" key="1">
    <source>
        <dbReference type="ARBA" id="ARBA00004123"/>
    </source>
</evidence>
<keyword evidence="11" id="KW-1185">Reference proteome</keyword>
<dbReference type="Pfam" id="PF03791">
    <property type="entry name" value="KNOX2"/>
    <property type="match status" value="1"/>
</dbReference>
<keyword evidence="2 5" id="KW-0238">DNA-binding</keyword>
<dbReference type="EnsemblPlants" id="Ma04_t14590.1">
    <property type="protein sequence ID" value="Ma04_p14590.1"/>
    <property type="gene ID" value="Ma04_g14590"/>
</dbReference>
<dbReference type="SMART" id="SM01188">
    <property type="entry name" value="ELK"/>
    <property type="match status" value="1"/>
</dbReference>
<reference evidence="10" key="2">
    <citation type="submission" date="2021-05" db="UniProtKB">
        <authorList>
            <consortium name="EnsemblPlants"/>
        </authorList>
    </citation>
    <scope>IDENTIFICATION</scope>
    <source>
        <strain evidence="10">subsp. malaccensis</strain>
    </source>
</reference>
<protein>
    <submittedName>
        <fullName evidence="9">(wild Malaysian banana) hypothetical protein</fullName>
    </submittedName>
</protein>
<evidence type="ECO:0000313" key="10">
    <source>
        <dbReference type="EnsemblPlants" id="Ma04_p14590.1"/>
    </source>
</evidence>
<evidence type="ECO:0000256" key="3">
    <source>
        <dbReference type="ARBA" id="ARBA00023155"/>
    </source>
</evidence>
<feature type="domain" description="Homeobox" evidence="7">
    <location>
        <begin position="264"/>
        <end position="327"/>
    </location>
</feature>
<dbReference type="InterPro" id="IPR005539">
    <property type="entry name" value="ELK_dom"/>
</dbReference>
<evidence type="ECO:0000256" key="6">
    <source>
        <dbReference type="PROSITE-ProRule" id="PRU00559"/>
    </source>
</evidence>
<dbReference type="Gramene" id="Ma04_t14590.1">
    <property type="protein sequence ID" value="Ma04_p14590.1"/>
    <property type="gene ID" value="Ma04_g14590"/>
</dbReference>
<comment type="subcellular location">
    <subcellularLocation>
        <location evidence="1 5">Nucleus</location>
    </subcellularLocation>
</comment>
<keyword evidence="3 5" id="KW-0371">Homeobox</keyword>
<dbReference type="Pfam" id="PF03789">
    <property type="entry name" value="ELK"/>
    <property type="match status" value="1"/>
</dbReference>
<evidence type="ECO:0000256" key="2">
    <source>
        <dbReference type="ARBA" id="ARBA00023125"/>
    </source>
</evidence>
<dbReference type="PANTHER" id="PTHR11850">
    <property type="entry name" value="HOMEOBOX PROTEIN TRANSCRIPTION FACTORS"/>
    <property type="match status" value="1"/>
</dbReference>
<evidence type="ECO:0000259" key="8">
    <source>
        <dbReference type="PROSITE" id="PS51213"/>
    </source>
</evidence>
<dbReference type="SMART" id="SM01256">
    <property type="entry name" value="KNOX2"/>
    <property type="match status" value="1"/>
</dbReference>
<comment type="similarity">
    <text evidence="6">Belongs to the TALE/KNOX homeobox family.</text>
</comment>
<dbReference type="AlphaFoldDB" id="A0A804IPR4"/>
<dbReference type="InParanoid" id="A0A804IPR4"/>
<dbReference type="InterPro" id="IPR009057">
    <property type="entry name" value="Homeodomain-like_sf"/>
</dbReference>
<dbReference type="InterPro" id="IPR005541">
    <property type="entry name" value="KNOX2"/>
</dbReference>
<keyword evidence="4 5" id="KW-0539">Nucleus</keyword>
<dbReference type="Pfam" id="PF03790">
    <property type="entry name" value="KNOX1"/>
    <property type="match status" value="1"/>
</dbReference>
<dbReference type="GO" id="GO:0003677">
    <property type="term" value="F:DNA binding"/>
    <property type="evidence" value="ECO:0007669"/>
    <property type="project" value="UniProtKB-UniRule"/>
</dbReference>
<dbReference type="InterPro" id="IPR008422">
    <property type="entry name" value="KN_HD"/>
</dbReference>
<accession>A0A804IPR4</accession>
<organism evidence="10 11">
    <name type="scientific">Musa acuminata subsp. malaccensis</name>
    <name type="common">Wild banana</name>
    <name type="synonym">Musa malaccensis</name>
    <dbReference type="NCBI Taxonomy" id="214687"/>
    <lineage>
        <taxon>Eukaryota</taxon>
        <taxon>Viridiplantae</taxon>
        <taxon>Streptophyta</taxon>
        <taxon>Embryophyta</taxon>
        <taxon>Tracheophyta</taxon>
        <taxon>Spermatophyta</taxon>
        <taxon>Magnoliopsida</taxon>
        <taxon>Liliopsida</taxon>
        <taxon>Zingiberales</taxon>
        <taxon>Musaceae</taxon>
        <taxon>Musa</taxon>
    </lineage>
</organism>
<dbReference type="InterPro" id="IPR017970">
    <property type="entry name" value="Homeobox_CS"/>
</dbReference>
<dbReference type="PROSITE" id="PS00027">
    <property type="entry name" value="HOMEOBOX_1"/>
    <property type="match status" value="1"/>
</dbReference>
<dbReference type="Pfam" id="PF05920">
    <property type="entry name" value="Homeobox_KN"/>
    <property type="match status" value="1"/>
</dbReference>
<dbReference type="EMBL" id="HG996469">
    <property type="protein sequence ID" value="CAG1842180.1"/>
    <property type="molecule type" value="Genomic_DNA"/>
</dbReference>
<evidence type="ECO:0000256" key="5">
    <source>
        <dbReference type="PROSITE-ProRule" id="PRU00108"/>
    </source>
</evidence>
<dbReference type="GO" id="GO:0005634">
    <property type="term" value="C:nucleus"/>
    <property type="evidence" value="ECO:0007669"/>
    <property type="project" value="UniProtKB-SubCell"/>
</dbReference>
<dbReference type="OrthoDB" id="10056939at2759"/>
<gene>
    <name evidence="9" type="ORF">GSMUA_119750.1</name>
</gene>
<proteinExistence type="inferred from homology"/>
<evidence type="ECO:0000256" key="4">
    <source>
        <dbReference type="ARBA" id="ARBA00023242"/>
    </source>
</evidence>
<dbReference type="Proteomes" id="UP000012960">
    <property type="component" value="Unplaced"/>
</dbReference>
<evidence type="ECO:0000313" key="11">
    <source>
        <dbReference type="Proteomes" id="UP000012960"/>
    </source>
</evidence>
<dbReference type="GO" id="GO:0000981">
    <property type="term" value="F:DNA-binding transcription factor activity, RNA polymerase II-specific"/>
    <property type="evidence" value="ECO:0007669"/>
    <property type="project" value="InterPro"/>
</dbReference>
<dbReference type="SMART" id="SM00389">
    <property type="entry name" value="HOX"/>
    <property type="match status" value="1"/>
</dbReference>
<dbReference type="SUPFAM" id="SSF46689">
    <property type="entry name" value="Homeodomain-like"/>
    <property type="match status" value="1"/>
</dbReference>
<dbReference type="SMART" id="SM01255">
    <property type="entry name" value="KNOX1"/>
    <property type="match status" value="1"/>
</dbReference>
<dbReference type="Gene3D" id="1.10.10.60">
    <property type="entry name" value="Homeodomain-like"/>
    <property type="match status" value="1"/>
</dbReference>
<name>A0A804IPR4_MUSAM</name>
<feature type="domain" description="ELK" evidence="8">
    <location>
        <begin position="243"/>
        <end position="263"/>
    </location>
</feature>
<dbReference type="InterPro" id="IPR005540">
    <property type="entry name" value="KNOX1"/>
</dbReference>
<evidence type="ECO:0000313" key="9">
    <source>
        <dbReference type="EMBL" id="CAG1842180.1"/>
    </source>
</evidence>